<dbReference type="NCBIfam" id="TIGR00229">
    <property type="entry name" value="sensory_box"/>
    <property type="match status" value="1"/>
</dbReference>
<proteinExistence type="inferred from homology"/>
<dbReference type="InterPro" id="IPR035965">
    <property type="entry name" value="PAS-like_dom_sf"/>
</dbReference>
<dbReference type="SUPFAM" id="SSF55785">
    <property type="entry name" value="PYP-like sensor domain (PAS domain)"/>
    <property type="match status" value="1"/>
</dbReference>
<comment type="caution">
    <text evidence="7">The sequence shown here is derived from an EMBL/GenBank/DDBJ whole genome shotgun (WGS) entry which is preliminary data.</text>
</comment>
<accession>A0A7K1KPQ3</accession>
<dbReference type="GO" id="GO:0016020">
    <property type="term" value="C:membrane"/>
    <property type="evidence" value="ECO:0007669"/>
    <property type="project" value="InterPro"/>
</dbReference>
<dbReference type="Gene3D" id="3.30.450.20">
    <property type="entry name" value="PAS domain"/>
    <property type="match status" value="1"/>
</dbReference>
<feature type="transmembrane region" description="Helical" evidence="4">
    <location>
        <begin position="43"/>
        <end position="63"/>
    </location>
</feature>
<reference evidence="7 8" key="1">
    <citation type="submission" date="2019-11" db="EMBL/GenBank/DDBJ databases">
        <title>Pseudodesulfovibrio alkaliphilus, sp. nov., an alkaliphilic sulfate-reducing bacteria from mud volcano of Taman peninsula, Russia.</title>
        <authorList>
            <person name="Frolova A."/>
            <person name="Merkel A.Y."/>
            <person name="Slobodkin A.I."/>
        </authorList>
    </citation>
    <scope>NUCLEOTIDE SEQUENCE [LARGE SCALE GENOMIC DNA]</scope>
    <source>
        <strain evidence="7 8">F-1</strain>
    </source>
</reference>
<dbReference type="GO" id="GO:0007165">
    <property type="term" value="P:signal transduction"/>
    <property type="evidence" value="ECO:0007669"/>
    <property type="project" value="UniProtKB-KW"/>
</dbReference>
<feature type="domain" description="Methyl-accepting transducer" evidence="5">
    <location>
        <begin position="255"/>
        <end position="491"/>
    </location>
</feature>
<dbReference type="PRINTS" id="PR00260">
    <property type="entry name" value="CHEMTRNSDUCR"/>
</dbReference>
<gene>
    <name evidence="7" type="ORF">GKC30_10520</name>
</gene>
<evidence type="ECO:0000313" key="7">
    <source>
        <dbReference type="EMBL" id="MUM78069.1"/>
    </source>
</evidence>
<evidence type="ECO:0000256" key="1">
    <source>
        <dbReference type="ARBA" id="ARBA00023224"/>
    </source>
</evidence>
<keyword evidence="1 3" id="KW-0807">Transducer</keyword>
<evidence type="ECO:0000259" key="6">
    <source>
        <dbReference type="PROSITE" id="PS50113"/>
    </source>
</evidence>
<keyword evidence="4" id="KW-0472">Membrane</keyword>
<evidence type="ECO:0000313" key="8">
    <source>
        <dbReference type="Proteomes" id="UP000461162"/>
    </source>
</evidence>
<dbReference type="PANTHER" id="PTHR32089">
    <property type="entry name" value="METHYL-ACCEPTING CHEMOTAXIS PROTEIN MCPB"/>
    <property type="match status" value="1"/>
</dbReference>
<dbReference type="PROSITE" id="PS50111">
    <property type="entry name" value="CHEMOTAXIS_TRANSDUC_2"/>
    <property type="match status" value="1"/>
</dbReference>
<dbReference type="SMART" id="SM00091">
    <property type="entry name" value="PAS"/>
    <property type="match status" value="1"/>
</dbReference>
<dbReference type="RefSeq" id="WP_155934683.1">
    <property type="nucleotide sequence ID" value="NZ_WODC01000006.1"/>
</dbReference>
<dbReference type="PROSITE" id="PS50113">
    <property type="entry name" value="PAC"/>
    <property type="match status" value="1"/>
</dbReference>
<dbReference type="Gene3D" id="1.10.287.950">
    <property type="entry name" value="Methyl-accepting chemotaxis protein"/>
    <property type="match status" value="1"/>
</dbReference>
<dbReference type="SUPFAM" id="SSF58104">
    <property type="entry name" value="Methyl-accepting chemotaxis protein (MCP) signaling domain"/>
    <property type="match status" value="1"/>
</dbReference>
<dbReference type="CDD" id="cd11386">
    <property type="entry name" value="MCP_signal"/>
    <property type="match status" value="1"/>
</dbReference>
<keyword evidence="8" id="KW-1185">Reference proteome</keyword>
<comment type="similarity">
    <text evidence="2">Belongs to the methyl-accepting chemotaxis (MCP) protein family.</text>
</comment>
<dbReference type="SMART" id="SM00283">
    <property type="entry name" value="MA"/>
    <property type="match status" value="1"/>
</dbReference>
<dbReference type="GO" id="GO:0004888">
    <property type="term" value="F:transmembrane signaling receptor activity"/>
    <property type="evidence" value="ECO:0007669"/>
    <property type="project" value="InterPro"/>
</dbReference>
<organism evidence="7 8">
    <name type="scientific">Pseudodesulfovibrio alkaliphilus</name>
    <dbReference type="NCBI Taxonomy" id="2661613"/>
    <lineage>
        <taxon>Bacteria</taxon>
        <taxon>Pseudomonadati</taxon>
        <taxon>Thermodesulfobacteriota</taxon>
        <taxon>Desulfovibrionia</taxon>
        <taxon>Desulfovibrionales</taxon>
        <taxon>Desulfovibrionaceae</taxon>
    </lineage>
</organism>
<dbReference type="InterPro" id="IPR000700">
    <property type="entry name" value="PAS-assoc_C"/>
</dbReference>
<keyword evidence="4" id="KW-1133">Transmembrane helix</keyword>
<dbReference type="GO" id="GO:0006935">
    <property type="term" value="P:chemotaxis"/>
    <property type="evidence" value="ECO:0007669"/>
    <property type="project" value="InterPro"/>
</dbReference>
<evidence type="ECO:0000256" key="3">
    <source>
        <dbReference type="PROSITE-ProRule" id="PRU00284"/>
    </source>
</evidence>
<dbReference type="InterPro" id="IPR013656">
    <property type="entry name" value="PAS_4"/>
</dbReference>
<feature type="transmembrane region" description="Helical" evidence="4">
    <location>
        <begin position="12"/>
        <end position="31"/>
    </location>
</feature>
<name>A0A7K1KPQ3_9BACT</name>
<dbReference type="CDD" id="cd00130">
    <property type="entry name" value="PAS"/>
    <property type="match status" value="1"/>
</dbReference>
<dbReference type="InterPro" id="IPR004089">
    <property type="entry name" value="MCPsignal_dom"/>
</dbReference>
<evidence type="ECO:0000256" key="4">
    <source>
        <dbReference type="SAM" id="Phobius"/>
    </source>
</evidence>
<dbReference type="InterPro" id="IPR004090">
    <property type="entry name" value="Chemotax_Me-accpt_rcpt"/>
</dbReference>
<keyword evidence="4" id="KW-0812">Transmembrane</keyword>
<dbReference type="InterPro" id="IPR000014">
    <property type="entry name" value="PAS"/>
</dbReference>
<evidence type="ECO:0000256" key="2">
    <source>
        <dbReference type="ARBA" id="ARBA00029447"/>
    </source>
</evidence>
<dbReference type="Pfam" id="PF08448">
    <property type="entry name" value="PAS_4"/>
    <property type="match status" value="1"/>
</dbReference>
<dbReference type="Proteomes" id="UP000461162">
    <property type="component" value="Unassembled WGS sequence"/>
</dbReference>
<protein>
    <submittedName>
        <fullName evidence="7">PAS domain-containing protein</fullName>
    </submittedName>
</protein>
<feature type="domain" description="PAC" evidence="6">
    <location>
        <begin position="188"/>
        <end position="240"/>
    </location>
</feature>
<dbReference type="Pfam" id="PF00015">
    <property type="entry name" value="MCPsignal"/>
    <property type="match status" value="1"/>
</dbReference>
<sequence>MSQTSPPYLRRLVALYFGTFALVSAVSIWYFSAFGTDPGMASAGVVAVLAAFGLLGIVLVFLLGRMLVGPVGAAARYTAHVLDGDYHKAEDTALIEALPGLGDLVVELAGRFKERLGFSQSIIDGLPVPCCLVDTDQDVTFLNQECLDMIGAKDSPESFYGRKLSQIFYRDDRKSVIGTCMEENIRMMNREAVFKHADGSDVHLLANLFPLTDVTGKVIGGCCLYLDTTELKRREAEIVSQNERIAKAATEATAVSEELAAAATQLGGLVENARAGACVQTDRTGETASAMEEMNATVLEVARHAQDAALDADEARGKAEEGAAVVAQVVDAIHEVAERARELKASMEALDARAESIGKVLGVIEDIADQTNLLALNAAIEAARAGEAGRGFAVVADEVRKLAEKTMLATNEVHQAVTGIQEGARQNVRATEAAVGAVEKSTEMAGRSGEALKTIVVVAESTADRVRSIATAAEQQSAASDEISRATMDVNRICGETDRAMAESAEAIKRLAGLAESLAGIIREMR</sequence>
<dbReference type="AlphaFoldDB" id="A0A7K1KPQ3"/>
<dbReference type="PANTHER" id="PTHR32089:SF112">
    <property type="entry name" value="LYSOZYME-LIKE PROTEIN-RELATED"/>
    <property type="match status" value="1"/>
</dbReference>
<evidence type="ECO:0000259" key="5">
    <source>
        <dbReference type="PROSITE" id="PS50111"/>
    </source>
</evidence>
<dbReference type="EMBL" id="WODC01000006">
    <property type="protein sequence ID" value="MUM78069.1"/>
    <property type="molecule type" value="Genomic_DNA"/>
</dbReference>